<evidence type="ECO:0000256" key="1">
    <source>
        <dbReference type="SAM" id="MobiDB-lite"/>
    </source>
</evidence>
<dbReference type="AlphaFoldDB" id="A0A6P8DNI4"/>
<keyword evidence="2" id="KW-1185">Reference proteome</keyword>
<organism evidence="2 4">
    <name type="scientific">Punica granatum</name>
    <name type="common">Pomegranate</name>
    <dbReference type="NCBI Taxonomy" id="22663"/>
    <lineage>
        <taxon>Eukaryota</taxon>
        <taxon>Viridiplantae</taxon>
        <taxon>Streptophyta</taxon>
        <taxon>Embryophyta</taxon>
        <taxon>Tracheophyta</taxon>
        <taxon>Spermatophyta</taxon>
        <taxon>Magnoliopsida</taxon>
        <taxon>eudicotyledons</taxon>
        <taxon>Gunneridae</taxon>
        <taxon>Pentapetalae</taxon>
        <taxon>rosids</taxon>
        <taxon>malvids</taxon>
        <taxon>Myrtales</taxon>
        <taxon>Lythraceae</taxon>
        <taxon>Punica</taxon>
    </lineage>
</organism>
<name>A0A6P8DNI4_PUNGR</name>
<sequence length="705" mass="78307">MSNHVMQSYHEKRDSGEDSIYARQSVWMAHWNRMSKAASHARNHLLVDHKPMEGNSGPATRQQLPYLSRPDAATDASNCGSEELTEVPVAGSANPPDESLKVFSHFSRKERLEHDQPFPMFGLSRNRDKSMMTHKNDQASLFCGQAAGPQIHPKIGPSASPGDFVKQEKMSLWTPSGYETRSQERLLDLGGTSRHFDEKNSLVVSASSKDDFFTFSCGYPVGPSAGRLEKVTAKGRLMNTSLTKLGPDQCNYHGSSAVFVQQSDNDPLTSKDQLAFYLGNNVYRKSLKDLGTSFFQSQTSPFEVAEAECSSRSRRSFFDIETMRICTTIDSVEGSKFHQKMKELFFTEKKTDANLLKGGKILRESVSSTTQFKGNTNKFSEVLRLSRGGGQQGVKLQPLWSSTDSEEKDNADDLKNESSAETDTMDMDALKDDHLCGEGVSLSNKNCVAFPKLLASRAAAESMNEEGRSRENADIPPLDLNYLALPSATSSSTDDKEPSMSKTQSLDAAHLLPTADGHMNQSKSTESASDPGIRWVKRLKLSNSETLFARGTKILKMEEGTSSPEKFNPFLGKTMKRRMTSSEPLTSEKSYKKKPILSDRNDHSVMKGCGSCSTSQSLEKSRSELLSNTWIRRWCRVQKTKKHEGEEAAFVFCEPQSLKASLDEIRKKQFPSLAAMALMGKAMHGFRPCEFKKSGSFVVWNTRGC</sequence>
<reference evidence="2" key="1">
    <citation type="journal article" date="2020" name="Plant Biotechnol. J.">
        <title>The pomegranate (Punica granatum L.) draft genome dissects genetic divergence between soft- and hard-seeded cultivars.</title>
        <authorList>
            <person name="Luo X."/>
            <person name="Li H."/>
            <person name="Wu Z."/>
            <person name="Yao W."/>
            <person name="Zhao P."/>
            <person name="Cao D."/>
            <person name="Yu H."/>
            <person name="Li K."/>
            <person name="Poudel K."/>
            <person name="Zhao D."/>
            <person name="Zhang F."/>
            <person name="Xia X."/>
            <person name="Chen L."/>
            <person name="Wang Q."/>
            <person name="Jing D."/>
            <person name="Cao S."/>
        </authorList>
    </citation>
    <scope>NUCLEOTIDE SEQUENCE [LARGE SCALE GENOMIC DNA]</scope>
</reference>
<dbReference type="PANTHER" id="PTHR36062">
    <property type="entry name" value="OS01G0687300 PROTEIN"/>
    <property type="match status" value="1"/>
</dbReference>
<dbReference type="OrthoDB" id="649277at2759"/>
<dbReference type="RefSeq" id="XP_031394880.1">
    <property type="nucleotide sequence ID" value="XM_031539020.1"/>
</dbReference>
<accession>A0A6P8DNI4</accession>
<gene>
    <name evidence="3 4" type="primary">LOC116206209</name>
</gene>
<evidence type="ECO:0000313" key="4">
    <source>
        <dbReference type="RefSeq" id="XP_031394881.1"/>
    </source>
</evidence>
<feature type="region of interest" description="Disordered" evidence="1">
    <location>
        <begin position="393"/>
        <end position="425"/>
    </location>
</feature>
<dbReference type="RefSeq" id="XP_031394881.1">
    <property type="nucleotide sequence ID" value="XM_031539021.1"/>
</dbReference>
<reference evidence="3 4" key="2">
    <citation type="submission" date="2025-04" db="UniProtKB">
        <authorList>
            <consortium name="RefSeq"/>
        </authorList>
    </citation>
    <scope>IDENTIFICATION</scope>
    <source>
        <tissue evidence="3 4">Leaf</tissue>
    </source>
</reference>
<dbReference type="GeneID" id="116206209"/>
<protein>
    <submittedName>
        <fullName evidence="3 4">Uncharacterized protein LOC116206209</fullName>
    </submittedName>
</protein>
<evidence type="ECO:0000313" key="3">
    <source>
        <dbReference type="RefSeq" id="XP_031394880.1"/>
    </source>
</evidence>
<dbReference type="PANTHER" id="PTHR36062:SF1">
    <property type="entry name" value="OS01G0687300 PROTEIN"/>
    <property type="match status" value="1"/>
</dbReference>
<dbReference type="GO" id="GO:0010099">
    <property type="term" value="P:regulation of photomorphogenesis"/>
    <property type="evidence" value="ECO:0007669"/>
    <property type="project" value="InterPro"/>
</dbReference>
<dbReference type="InterPro" id="IPR037476">
    <property type="entry name" value="PCH1"/>
</dbReference>
<dbReference type="Proteomes" id="UP000515151">
    <property type="component" value="Chromosome 4"/>
</dbReference>
<proteinExistence type="predicted"/>
<evidence type="ECO:0000313" key="2">
    <source>
        <dbReference type="Proteomes" id="UP000515151"/>
    </source>
</evidence>